<accession>A0ABY7K3X6</accession>
<dbReference type="RefSeq" id="WP_269445436.1">
    <property type="nucleotide sequence ID" value="NZ_CP097463.1"/>
</dbReference>
<protein>
    <submittedName>
        <fullName evidence="1">Uncharacterized protein</fullName>
    </submittedName>
</protein>
<evidence type="ECO:0000313" key="2">
    <source>
        <dbReference type="Proteomes" id="UP001164693"/>
    </source>
</evidence>
<keyword evidence="2" id="KW-1185">Reference proteome</keyword>
<evidence type="ECO:0000313" key="1">
    <source>
        <dbReference type="EMBL" id="WAX58895.1"/>
    </source>
</evidence>
<proteinExistence type="predicted"/>
<organism evidence="1 2">
    <name type="scientific">Jatrophihabitans cynanchi</name>
    <dbReference type="NCBI Taxonomy" id="2944128"/>
    <lineage>
        <taxon>Bacteria</taxon>
        <taxon>Bacillati</taxon>
        <taxon>Actinomycetota</taxon>
        <taxon>Actinomycetes</taxon>
        <taxon>Jatrophihabitantales</taxon>
        <taxon>Jatrophihabitantaceae</taxon>
        <taxon>Jatrophihabitans</taxon>
    </lineage>
</organism>
<dbReference type="EMBL" id="CP097463">
    <property type="protein sequence ID" value="WAX58895.1"/>
    <property type="molecule type" value="Genomic_DNA"/>
</dbReference>
<dbReference type="Proteomes" id="UP001164693">
    <property type="component" value="Chromosome"/>
</dbReference>
<sequence>MIRSRRNGPATLPGRFALISLSTAAVLAVSGAVVVLAPPPAAAATTSAGSYVPVHAARVVDTRSGRGGHHGVLRAHRTMITRIGGRAHVPARGVAAVAVTLTVLSPTRSGSLVAGARGTRRPATVNVGFTRNTAASDLAVVPVSRTGWIDLYNNSRGTVQVVADVTGYYTAGSAGQPGSYRPLRASRVVDTRTGRLANGKGPLPAGRSMSPRIAGHAGVPTSAGAVVVTISVMSPTRTGRLLAYPWHGARPSDGAVQFAARTPLTSTLAVVPLNGGRITLTNASRGSLYVAVDVSGYLRSGVPTTSGALVPLATQRILDTRSGIAGNRKGALRAGRSASVHVGGKAGVPVNAVAAVLSVAALSPRAAGVLVVWTAGTRRPHTTNVQFAAGHTTSNTVIVPLSSGGRVDVYNGSRRAVNVTAAVTGYILARSIHPPAASVGRYVRNLTGAASDTTIMHAEGAADAASGSRLVLLHIGAQLNDKSGVLLSATDRTLSYAQLTAALNGYLAGLGARSGVTVAIATNNDANDWATYPASARGADWANKVVDTLTPRAGVRVVGASDIEPDFYSTQAQAQQWEAAYLAAATTKELIFAGSADGCPTRFGATGGTCNWGWTEAQLNTLAGGRDSRIQALPQIYTSAQAAQWANIYATGGHRIVFAGALTEHAAVPGQLTPQQGWARLYLALRSVQSGARLPAVVDLRIDA</sequence>
<name>A0ABY7K3X6_9ACTN</name>
<reference evidence="1" key="1">
    <citation type="submission" date="2022-05" db="EMBL/GenBank/DDBJ databases">
        <title>Jatrophihabitans sp. SB3-54 whole genome sequence.</title>
        <authorList>
            <person name="Suh M.K."/>
            <person name="Eom M.K."/>
            <person name="Kim J.S."/>
            <person name="Kim H.S."/>
            <person name="Do H.E."/>
            <person name="Shin Y.K."/>
            <person name="Lee J.-S."/>
        </authorList>
    </citation>
    <scope>NUCLEOTIDE SEQUENCE</scope>
    <source>
        <strain evidence="1">SB3-54</strain>
    </source>
</reference>
<gene>
    <name evidence="1" type="ORF">M6B22_09060</name>
</gene>